<protein>
    <submittedName>
        <fullName evidence="1">Uncharacterized protein</fullName>
    </submittedName>
</protein>
<dbReference type="Proteomes" id="UP001057402">
    <property type="component" value="Chromosome 1"/>
</dbReference>
<proteinExistence type="predicted"/>
<organism evidence="1 2">
    <name type="scientific">Melastoma candidum</name>
    <dbReference type="NCBI Taxonomy" id="119954"/>
    <lineage>
        <taxon>Eukaryota</taxon>
        <taxon>Viridiplantae</taxon>
        <taxon>Streptophyta</taxon>
        <taxon>Embryophyta</taxon>
        <taxon>Tracheophyta</taxon>
        <taxon>Spermatophyta</taxon>
        <taxon>Magnoliopsida</taxon>
        <taxon>eudicotyledons</taxon>
        <taxon>Gunneridae</taxon>
        <taxon>Pentapetalae</taxon>
        <taxon>rosids</taxon>
        <taxon>malvids</taxon>
        <taxon>Myrtales</taxon>
        <taxon>Melastomataceae</taxon>
        <taxon>Melastomatoideae</taxon>
        <taxon>Melastomateae</taxon>
        <taxon>Melastoma</taxon>
    </lineage>
</organism>
<dbReference type="EMBL" id="CM042880">
    <property type="protein sequence ID" value="KAI4389306.1"/>
    <property type="molecule type" value="Genomic_DNA"/>
</dbReference>
<evidence type="ECO:0000313" key="2">
    <source>
        <dbReference type="Proteomes" id="UP001057402"/>
    </source>
</evidence>
<name>A0ACB9SFJ7_9MYRT</name>
<comment type="caution">
    <text evidence="1">The sequence shown here is derived from an EMBL/GenBank/DDBJ whole genome shotgun (WGS) entry which is preliminary data.</text>
</comment>
<keyword evidence="2" id="KW-1185">Reference proteome</keyword>
<accession>A0ACB9SFJ7</accession>
<evidence type="ECO:0000313" key="1">
    <source>
        <dbReference type="EMBL" id="KAI4389306.1"/>
    </source>
</evidence>
<gene>
    <name evidence="1" type="ORF">MLD38_001543</name>
</gene>
<sequence>MAATSSSALRSVVTSPAARQLVPRNSSSRALVSLQKPLPGLRTQGQQLVAASPVSAVSRRSFACRALASDESRPGGGRVQELYVYEINERDRGSPAILKLSQKPVFSLGDLIPFTNKLYTGDLQKRLGITAGICIEIQHNEEKQGDRYEAIFSFYFGDYGHIAVQGPYITYQDSFLAVTGGSGVFEGVYGKVKLHNVVYPWKIFYTFYLQGIKDLPDELVVKPAEPKPDVEPHPSAKACEPGFTVVNYTN</sequence>
<reference evidence="2" key="1">
    <citation type="journal article" date="2023" name="Front. Plant Sci.">
        <title>Chromosomal-level genome assembly of Melastoma candidum provides insights into trichome evolution.</title>
        <authorList>
            <person name="Zhong Y."/>
            <person name="Wu W."/>
            <person name="Sun C."/>
            <person name="Zou P."/>
            <person name="Liu Y."/>
            <person name="Dai S."/>
            <person name="Zhou R."/>
        </authorList>
    </citation>
    <scope>NUCLEOTIDE SEQUENCE [LARGE SCALE GENOMIC DNA]</scope>
</reference>